<evidence type="ECO:0000256" key="3">
    <source>
        <dbReference type="ARBA" id="ARBA00022448"/>
    </source>
</evidence>
<dbReference type="InterPro" id="IPR045621">
    <property type="entry name" value="BPD_transp_1_N"/>
</dbReference>
<dbReference type="PANTHER" id="PTHR43163:SF5">
    <property type="entry name" value="GLUTATHIONE TRANSPORT SYSTEM PERMEASE PROTEIN GSIC"/>
    <property type="match status" value="1"/>
</dbReference>
<feature type="domain" description="ABC transmembrane type-1" evidence="12">
    <location>
        <begin position="359"/>
        <end position="548"/>
    </location>
</feature>
<dbReference type="AlphaFoldDB" id="A0A0A2W683"/>
<comment type="similarity">
    <text evidence="2">Belongs to the binding-protein-dependent transport system permease family.</text>
</comment>
<dbReference type="Pfam" id="PF19300">
    <property type="entry name" value="BPD_transp_1_N"/>
    <property type="match status" value="1"/>
</dbReference>
<evidence type="ECO:0000313" key="13">
    <source>
        <dbReference type="EMBL" id="KGQ13960.1"/>
    </source>
</evidence>
<accession>A0A0A2W683</accession>
<feature type="domain" description="ABC transmembrane type-1" evidence="12">
    <location>
        <begin position="95"/>
        <end position="292"/>
    </location>
</feature>
<feature type="transmembrane region" description="Helical" evidence="11">
    <location>
        <begin position="480"/>
        <end position="505"/>
    </location>
</feature>
<evidence type="ECO:0000256" key="11">
    <source>
        <dbReference type="SAM" id="Phobius"/>
    </source>
</evidence>
<reference evidence="13 14" key="1">
    <citation type="submission" date="2012-10" db="EMBL/GenBank/DDBJ databases">
        <title>Genome sequencing and analysis of entomopathogenic fungi Beauveria bassiana D1-5.</title>
        <authorList>
            <person name="Li Q."/>
            <person name="Wang L."/>
            <person name="Zhang Z."/>
            <person name="Wang Q."/>
            <person name="Ren J."/>
            <person name="Wang M."/>
            <person name="Xu W."/>
            <person name="Wang J."/>
            <person name="Lu Y."/>
            <person name="Du Q."/>
            <person name="Sun Z."/>
        </authorList>
    </citation>
    <scope>NUCLEOTIDE SEQUENCE [LARGE SCALE GENOMIC DNA]</scope>
    <source>
        <strain evidence="13 14">D1-5</strain>
    </source>
</reference>
<dbReference type="NCBIfam" id="NF011662">
    <property type="entry name" value="PRK15082.1"/>
    <property type="match status" value="1"/>
</dbReference>
<dbReference type="CDD" id="cd06261">
    <property type="entry name" value="TM_PBP2"/>
    <property type="match status" value="2"/>
</dbReference>
<evidence type="ECO:0000256" key="5">
    <source>
        <dbReference type="ARBA" id="ARBA00022519"/>
    </source>
</evidence>
<dbReference type="PROSITE" id="PS50928">
    <property type="entry name" value="ABC_TM1"/>
    <property type="match status" value="2"/>
</dbReference>
<dbReference type="SUPFAM" id="SSF161098">
    <property type="entry name" value="MetI-like"/>
    <property type="match status" value="2"/>
</dbReference>
<feature type="transmembrane region" description="Helical" evidence="11">
    <location>
        <begin position="170"/>
        <end position="189"/>
    </location>
</feature>
<comment type="subcellular location">
    <subcellularLocation>
        <location evidence="1">Cell inner membrane</location>
        <topology evidence="1">Multi-pass membrane protein</topology>
    </subcellularLocation>
</comment>
<dbReference type="NCBIfam" id="NF011661">
    <property type="entry name" value="PRK15081.1"/>
    <property type="match status" value="1"/>
</dbReference>
<dbReference type="FunFam" id="1.10.3720.10:FF:000022">
    <property type="entry name" value="Glutathione ABC transporter permease GsiD"/>
    <property type="match status" value="1"/>
</dbReference>
<evidence type="ECO:0000256" key="9">
    <source>
        <dbReference type="ARBA" id="ARBA00037215"/>
    </source>
</evidence>
<dbReference type="Gene3D" id="1.10.3720.10">
    <property type="entry name" value="MetI-like"/>
    <property type="match status" value="2"/>
</dbReference>
<comment type="caution">
    <text evidence="13">The sequence shown here is derived from an EMBL/GenBank/DDBJ whole genome shotgun (WGS) entry which is preliminary data.</text>
</comment>
<feature type="transmembrane region" description="Helical" evidence="11">
    <location>
        <begin position="9"/>
        <end position="30"/>
    </location>
</feature>
<keyword evidence="7 11" id="KW-1133">Transmembrane helix</keyword>
<dbReference type="GO" id="GO:0005886">
    <property type="term" value="C:plasma membrane"/>
    <property type="evidence" value="ECO:0007669"/>
    <property type="project" value="UniProtKB-SubCell"/>
</dbReference>
<sequence>MFNYFLKRLFGLIPTLFIVAVLVFLFVHLLPGDPARLIAGPEADATVIELVRKQLGLDQPLWRQFLHYITHVVQGDFGTSLVSRRPVSEEIASRFMPTMWLTLTSMAWATLFGLATGIVAAVWRNRWPDRLSMTIAVSGISFPAFALGMLLMQVFSVELGWLPTVGADSWQHYILPSITLGAAVAAVMARFTRASFVDVLHEDYMRTARAKGVSETLIVVKHGLRNAMIPVVTMMGLQFGFLLGGSIVVEKVFNWPGLGRLLVDSVEMRDYPVIQAEVLLFSLEFIVINLVVDLLYAAINPAISQRDARVIALIAPWIAPFDAENYFDYDRLNDGPSMLHWFGVDSLGRDIFSRVLVGAQISLAAGVFSVLIGALIGTFFGLLAGYYEGWWDRIIMRICDVLFAFPGILLAIAVVAVMGSGMTNVIIAVAIFSIPAFARLVRGNTLVLKQQTFIESARSIGAPDATIIFRHILPGTVSSIVVYFTMRIGTSIISAASLSFLGLGAQPPTPEWGAMLNEARADMVIAPHVAIFPSLAIFLTVLAFNLLGDGLRDALDPKIKG</sequence>
<dbReference type="EMBL" id="ANFO01000010">
    <property type="protein sequence ID" value="KGQ13960.1"/>
    <property type="molecule type" value="Genomic_DNA"/>
</dbReference>
<dbReference type="FunFam" id="1.10.3720.10:FF:000024">
    <property type="entry name" value="Glutathione ABC transporter permease GsiC"/>
    <property type="match status" value="1"/>
</dbReference>
<dbReference type="STRING" id="1245745.A0A0A2W683"/>
<keyword evidence="3" id="KW-0813">Transport</keyword>
<evidence type="ECO:0000259" key="12">
    <source>
        <dbReference type="PROSITE" id="PS50928"/>
    </source>
</evidence>
<name>A0A0A2W683_BEABA</name>
<feature type="transmembrane region" description="Helical" evidence="11">
    <location>
        <begin position="135"/>
        <end position="155"/>
    </location>
</feature>
<proteinExistence type="inferred from homology"/>
<dbReference type="PANTHER" id="PTHR43163">
    <property type="entry name" value="DIPEPTIDE TRANSPORT SYSTEM PERMEASE PROTEIN DPPB-RELATED"/>
    <property type="match status" value="1"/>
</dbReference>
<evidence type="ECO:0000256" key="8">
    <source>
        <dbReference type="ARBA" id="ARBA00023136"/>
    </source>
</evidence>
<feature type="transmembrane region" description="Helical" evidence="11">
    <location>
        <begin position="227"/>
        <end position="249"/>
    </location>
</feature>
<gene>
    <name evidence="13" type="ORF">BBAD15_g96</name>
</gene>
<dbReference type="InterPro" id="IPR000515">
    <property type="entry name" value="MetI-like"/>
</dbReference>
<comment type="function">
    <text evidence="9">Part of the ABC transporter complex GsiABCD involved in glutathione import. Probably responsible for the translocation of the substrate across the membrane.</text>
</comment>
<evidence type="ECO:0000313" key="14">
    <source>
        <dbReference type="Proteomes" id="UP000030106"/>
    </source>
</evidence>
<evidence type="ECO:0000256" key="4">
    <source>
        <dbReference type="ARBA" id="ARBA00022475"/>
    </source>
</evidence>
<evidence type="ECO:0000256" key="2">
    <source>
        <dbReference type="ARBA" id="ARBA00009306"/>
    </source>
</evidence>
<keyword evidence="5" id="KW-0997">Cell inner membrane</keyword>
<evidence type="ECO:0000256" key="10">
    <source>
        <dbReference type="ARBA" id="ARBA00041107"/>
    </source>
</evidence>
<protein>
    <recommendedName>
        <fullName evidence="10">Glutathione transport system permease protein GsiC</fullName>
    </recommendedName>
</protein>
<keyword evidence="6 11" id="KW-0812">Transmembrane</keyword>
<dbReference type="HOGENOM" id="CLU_031271_1_0_1"/>
<feature type="transmembrane region" description="Helical" evidence="11">
    <location>
        <begin position="425"/>
        <end position="441"/>
    </location>
</feature>
<evidence type="ECO:0000256" key="7">
    <source>
        <dbReference type="ARBA" id="ARBA00022989"/>
    </source>
</evidence>
<dbReference type="InterPro" id="IPR035906">
    <property type="entry name" value="MetI-like_sf"/>
</dbReference>
<dbReference type="Proteomes" id="UP000030106">
    <property type="component" value="Unassembled WGS sequence"/>
</dbReference>
<evidence type="ECO:0000256" key="6">
    <source>
        <dbReference type="ARBA" id="ARBA00022692"/>
    </source>
</evidence>
<dbReference type="GO" id="GO:0055085">
    <property type="term" value="P:transmembrane transport"/>
    <property type="evidence" value="ECO:0007669"/>
    <property type="project" value="InterPro"/>
</dbReference>
<feature type="transmembrane region" description="Helical" evidence="11">
    <location>
        <begin position="398"/>
        <end position="419"/>
    </location>
</feature>
<feature type="transmembrane region" description="Helical" evidence="11">
    <location>
        <begin position="99"/>
        <end position="123"/>
    </location>
</feature>
<keyword evidence="8 11" id="KW-0472">Membrane</keyword>
<keyword evidence="4" id="KW-1003">Cell membrane</keyword>
<feature type="transmembrane region" description="Helical" evidence="11">
    <location>
        <begin position="278"/>
        <end position="298"/>
    </location>
</feature>
<feature type="transmembrane region" description="Helical" evidence="11">
    <location>
        <begin position="525"/>
        <end position="548"/>
    </location>
</feature>
<evidence type="ECO:0000256" key="1">
    <source>
        <dbReference type="ARBA" id="ARBA00004429"/>
    </source>
</evidence>
<dbReference type="Pfam" id="PF00528">
    <property type="entry name" value="BPD_transp_1"/>
    <property type="match status" value="2"/>
</dbReference>
<organism evidence="13 14">
    <name type="scientific">Beauveria bassiana D1-5</name>
    <dbReference type="NCBI Taxonomy" id="1245745"/>
    <lineage>
        <taxon>Eukaryota</taxon>
        <taxon>Fungi</taxon>
        <taxon>Dikarya</taxon>
        <taxon>Ascomycota</taxon>
        <taxon>Pezizomycotina</taxon>
        <taxon>Sordariomycetes</taxon>
        <taxon>Hypocreomycetidae</taxon>
        <taxon>Hypocreales</taxon>
        <taxon>Cordycipitaceae</taxon>
        <taxon>Beauveria</taxon>
    </lineage>
</organism>
<feature type="transmembrane region" description="Helical" evidence="11">
    <location>
        <begin position="361"/>
        <end position="386"/>
    </location>
</feature>